<evidence type="ECO:0008006" key="5">
    <source>
        <dbReference type="Google" id="ProtNLM"/>
    </source>
</evidence>
<evidence type="ECO:0000259" key="1">
    <source>
        <dbReference type="Pfam" id="PF07075"/>
    </source>
</evidence>
<dbReference type="InterPro" id="IPR008302">
    <property type="entry name" value="NamZ"/>
</dbReference>
<evidence type="ECO:0000313" key="3">
    <source>
        <dbReference type="EMBL" id="OYV02591.1"/>
    </source>
</evidence>
<dbReference type="Pfam" id="PF20732">
    <property type="entry name" value="NamZ_C"/>
    <property type="match status" value="1"/>
</dbReference>
<organism evidence="3 4">
    <name type="scientific">candidate division WOR-3 bacterium 4484_18</name>
    <dbReference type="NCBI Taxonomy" id="2020626"/>
    <lineage>
        <taxon>Bacteria</taxon>
        <taxon>Bacteria division WOR-3</taxon>
    </lineage>
</organism>
<name>A0A257LV02_UNCW3</name>
<dbReference type="AlphaFoldDB" id="A0A257LV02"/>
<dbReference type="PANTHER" id="PTHR42915">
    <property type="entry name" value="HYPOTHETICAL 460 KDA PROTEIN IN FEUA-SIGW INTERGENIC REGION [PRECURSOR]"/>
    <property type="match status" value="1"/>
</dbReference>
<feature type="domain" description="Peptidoglycan beta-N-acetylmuramidase NamZ N-terminal" evidence="1">
    <location>
        <begin position="46"/>
        <end position="247"/>
    </location>
</feature>
<dbReference type="Gene3D" id="3.90.1150.140">
    <property type="match status" value="1"/>
</dbReference>
<protein>
    <recommendedName>
        <fullName evidence="5">DUF1343 domain-containing protein</fullName>
    </recommendedName>
</protein>
<comment type="caution">
    <text evidence="3">The sequence shown here is derived from an EMBL/GenBank/DDBJ whole genome shotgun (WGS) entry which is preliminary data.</text>
</comment>
<feature type="domain" description="Peptidoglycan beta-N-acetylmuramidase NamZ C-terminal" evidence="2">
    <location>
        <begin position="251"/>
        <end position="354"/>
    </location>
</feature>
<dbReference type="Gene3D" id="3.40.50.12170">
    <property type="entry name" value="Uncharacterised protein PF07075, DUF1343"/>
    <property type="match status" value="1"/>
</dbReference>
<gene>
    <name evidence="3" type="ORF">CGW93_04740</name>
</gene>
<reference evidence="4" key="1">
    <citation type="submission" date="2017-07" db="EMBL/GenBank/DDBJ databases">
        <title>Novel pathways for hydrocarbon cycling and metabolic interdependencies in hydrothermal sediment communities.</title>
        <authorList>
            <person name="Dombrowski N."/>
            <person name="Seitz K."/>
            <person name="Teske A."/>
            <person name="Baker B."/>
        </authorList>
    </citation>
    <scope>NUCLEOTIDE SEQUENCE [LARGE SCALE GENOMIC DNA]</scope>
</reference>
<proteinExistence type="predicted"/>
<dbReference type="PIRSF" id="PIRSF016719">
    <property type="entry name" value="UCP016719"/>
    <property type="match status" value="1"/>
</dbReference>
<dbReference type="Pfam" id="PF07075">
    <property type="entry name" value="NamZ_N"/>
    <property type="match status" value="1"/>
</dbReference>
<accession>A0A257LV02</accession>
<feature type="non-terminal residue" evidence="3">
    <location>
        <position position="356"/>
    </location>
</feature>
<dbReference type="InterPro" id="IPR048503">
    <property type="entry name" value="NamZ_C"/>
</dbReference>
<sequence>MLNVLIPLIWCILSVIGGNMHKVPKVKLGIDVLLEEKLDLIRGKRVGLIANQTSVNSKLESTIDLLYRHPDVELVALFAPEHGIRGELPAGTKVRDYIDEITGLPVYSLYGDRMKPTKEMLKNIDILIFDIQDVGSRAYTYVYTMELAMEAAHDAGIEFMVLDRPNPLGGINVEGTLPEIRDDRFPAYNVLPIVHGMTIGELALYFNDVLNIGVKLIVVPMKGWSRDMLWEDTGLEWVLTSPHIPTPDAALCYAGTGLLGEIKNLSEGVGYTKPFEIVGAPWIDATSLADELNSRNLPGVYFRPIHYKPFYFRYVGEVCEGVELHLTDKHAFKPVATAIHILEAINKLYPGRLDFE</sequence>
<dbReference type="EMBL" id="NMUJ01000072">
    <property type="protein sequence ID" value="OYV02591.1"/>
    <property type="molecule type" value="Genomic_DNA"/>
</dbReference>
<evidence type="ECO:0000259" key="2">
    <source>
        <dbReference type="Pfam" id="PF20732"/>
    </source>
</evidence>
<dbReference type="Proteomes" id="UP000216312">
    <property type="component" value="Unassembled WGS sequence"/>
</dbReference>
<evidence type="ECO:0000313" key="4">
    <source>
        <dbReference type="Proteomes" id="UP000216312"/>
    </source>
</evidence>
<dbReference type="GO" id="GO:0033922">
    <property type="term" value="F:peptidoglycan beta-N-acetylmuramidase activity"/>
    <property type="evidence" value="ECO:0007669"/>
    <property type="project" value="InterPro"/>
</dbReference>
<dbReference type="PANTHER" id="PTHR42915:SF1">
    <property type="entry name" value="PEPTIDOGLYCAN BETA-N-ACETYLMURAMIDASE NAMZ"/>
    <property type="match status" value="1"/>
</dbReference>
<dbReference type="InterPro" id="IPR048502">
    <property type="entry name" value="NamZ_N"/>
</dbReference>